<gene>
    <name evidence="3" type="ORF">H4K34_04270</name>
</gene>
<reference evidence="3 4" key="1">
    <citation type="submission" date="2020-08" db="EMBL/GenBank/DDBJ databases">
        <title>Croceimicrobium hydrocarbonivorans gen. nov., sp. nov., a novel marine bacterium isolated from a bacterial consortium that degrades polyethylene terephthalate.</title>
        <authorList>
            <person name="Liu R."/>
        </authorList>
    </citation>
    <scope>NUCLEOTIDE SEQUENCE [LARGE SCALE GENOMIC DNA]</scope>
    <source>
        <strain evidence="3 4">A20-9</strain>
    </source>
</reference>
<keyword evidence="4" id="KW-1185">Reference proteome</keyword>
<evidence type="ECO:0000313" key="3">
    <source>
        <dbReference type="EMBL" id="QNR25070.1"/>
    </source>
</evidence>
<dbReference type="InterPro" id="IPR011871">
    <property type="entry name" value="Fib_succ_major"/>
</dbReference>
<evidence type="ECO:0000256" key="1">
    <source>
        <dbReference type="SAM" id="SignalP"/>
    </source>
</evidence>
<dbReference type="NCBIfam" id="TIGR02145">
    <property type="entry name" value="Fib_succ_major"/>
    <property type="match status" value="1"/>
</dbReference>
<dbReference type="AlphaFoldDB" id="A0A7H0VH72"/>
<proteinExistence type="predicted"/>
<feature type="domain" description="Fibrobacter succinogenes major paralogous" evidence="2">
    <location>
        <begin position="26"/>
        <end position="226"/>
    </location>
</feature>
<protein>
    <submittedName>
        <fullName evidence="3">Fibrobacter succinogenes major paralogous domain-containing protein</fullName>
    </submittedName>
</protein>
<keyword evidence="1" id="KW-0732">Signal</keyword>
<organism evidence="3 4">
    <name type="scientific">Croceimicrobium hydrocarbonivorans</name>
    <dbReference type="NCBI Taxonomy" id="2761580"/>
    <lineage>
        <taxon>Bacteria</taxon>
        <taxon>Pseudomonadati</taxon>
        <taxon>Bacteroidota</taxon>
        <taxon>Flavobacteriia</taxon>
        <taxon>Flavobacteriales</taxon>
        <taxon>Owenweeksiaceae</taxon>
        <taxon>Croceimicrobium</taxon>
    </lineage>
</organism>
<feature type="chain" id="PRO_5028829432" evidence="1">
    <location>
        <begin position="20"/>
        <end position="227"/>
    </location>
</feature>
<dbReference type="RefSeq" id="WP_210759595.1">
    <property type="nucleotide sequence ID" value="NZ_CP060139.1"/>
</dbReference>
<dbReference type="Pfam" id="PF09603">
    <property type="entry name" value="Fib_succ_major"/>
    <property type="match status" value="1"/>
</dbReference>
<evidence type="ECO:0000313" key="4">
    <source>
        <dbReference type="Proteomes" id="UP000516305"/>
    </source>
</evidence>
<name>A0A7H0VH72_9FLAO</name>
<evidence type="ECO:0000259" key="2">
    <source>
        <dbReference type="Pfam" id="PF09603"/>
    </source>
</evidence>
<accession>A0A7H0VH72</accession>
<dbReference type="Proteomes" id="UP000516305">
    <property type="component" value="Chromosome"/>
</dbReference>
<dbReference type="KEGG" id="chyd:H4K34_04270"/>
<feature type="signal peptide" evidence="1">
    <location>
        <begin position="1"/>
        <end position="19"/>
    </location>
</feature>
<sequence length="227" mass="25873">MKKLIFSAFCLLFLSGAKAPSQYQEVSIGSQVWMNKNLVVTSFRNGDPLKYCWNQEEWIKAIENKRPAYTYYNFDPKEGAHYGCIYNQFAVADRRPLAPEGWRLPVLEDLNKLQQSDPQLAYTLRSKGNQKDGDGAWLHKHYAFTERQDQYGFSALPAGELVVFGSSNLVQFVGEGTLARWWTRSSPAATPNLQIVWSIKQNFGSMQLDLGKTSPNYAGHYVRCIKE</sequence>
<dbReference type="EMBL" id="CP060139">
    <property type="protein sequence ID" value="QNR25070.1"/>
    <property type="molecule type" value="Genomic_DNA"/>
</dbReference>